<protein>
    <submittedName>
        <fullName evidence="2">Uncharacterized protein</fullName>
    </submittedName>
</protein>
<name>A0ABW2H602_9ACTN</name>
<sequence length="56" mass="5796">MSAASAHNPARRTPPAALVFSAPEEPRPESRDAAVSRPVVVDPFAVPGSTDTRANA</sequence>
<gene>
    <name evidence="2" type="ORF">ACFQO7_34815</name>
</gene>
<accession>A0ABW2H602</accession>
<organism evidence="2 3">
    <name type="scientific">Catellatospora aurea</name>
    <dbReference type="NCBI Taxonomy" id="1337874"/>
    <lineage>
        <taxon>Bacteria</taxon>
        <taxon>Bacillati</taxon>
        <taxon>Actinomycetota</taxon>
        <taxon>Actinomycetes</taxon>
        <taxon>Micromonosporales</taxon>
        <taxon>Micromonosporaceae</taxon>
        <taxon>Catellatospora</taxon>
    </lineage>
</organism>
<feature type="compositionally biased region" description="Basic and acidic residues" evidence="1">
    <location>
        <begin position="24"/>
        <end position="34"/>
    </location>
</feature>
<reference evidence="3" key="1">
    <citation type="journal article" date="2019" name="Int. J. Syst. Evol. Microbiol.">
        <title>The Global Catalogue of Microorganisms (GCM) 10K type strain sequencing project: providing services to taxonomists for standard genome sequencing and annotation.</title>
        <authorList>
            <consortium name="The Broad Institute Genomics Platform"/>
            <consortium name="The Broad Institute Genome Sequencing Center for Infectious Disease"/>
            <person name="Wu L."/>
            <person name="Ma J."/>
        </authorList>
    </citation>
    <scope>NUCLEOTIDE SEQUENCE [LARGE SCALE GENOMIC DNA]</scope>
    <source>
        <strain evidence="3">CGMCC 1.9106</strain>
    </source>
</reference>
<dbReference type="EMBL" id="JBHTAC010000061">
    <property type="protein sequence ID" value="MFC7247665.1"/>
    <property type="molecule type" value="Genomic_DNA"/>
</dbReference>
<evidence type="ECO:0000313" key="3">
    <source>
        <dbReference type="Proteomes" id="UP001596392"/>
    </source>
</evidence>
<proteinExistence type="predicted"/>
<evidence type="ECO:0000256" key="1">
    <source>
        <dbReference type="SAM" id="MobiDB-lite"/>
    </source>
</evidence>
<evidence type="ECO:0000313" key="2">
    <source>
        <dbReference type="EMBL" id="MFC7247665.1"/>
    </source>
</evidence>
<comment type="caution">
    <text evidence="2">The sequence shown here is derived from an EMBL/GenBank/DDBJ whole genome shotgun (WGS) entry which is preliminary data.</text>
</comment>
<feature type="region of interest" description="Disordered" evidence="1">
    <location>
        <begin position="1"/>
        <end position="56"/>
    </location>
</feature>
<dbReference type="RefSeq" id="WP_376810382.1">
    <property type="nucleotide sequence ID" value="NZ_JBHTAC010000061.1"/>
</dbReference>
<dbReference type="Proteomes" id="UP001596392">
    <property type="component" value="Unassembled WGS sequence"/>
</dbReference>
<keyword evidence="3" id="KW-1185">Reference proteome</keyword>